<comment type="caution">
    <text evidence="1">The sequence shown here is derived from an EMBL/GenBank/DDBJ whole genome shotgun (WGS) entry which is preliminary data.</text>
</comment>
<gene>
    <name evidence="1" type="ORF">BST27_30940</name>
</gene>
<accession>A0A1X0EE15</accession>
<organism evidence="1 2">
    <name type="scientific">Mycobacterium intermedium</name>
    <dbReference type="NCBI Taxonomy" id="28445"/>
    <lineage>
        <taxon>Bacteria</taxon>
        <taxon>Bacillati</taxon>
        <taxon>Actinomycetota</taxon>
        <taxon>Actinomycetes</taxon>
        <taxon>Mycobacteriales</taxon>
        <taxon>Mycobacteriaceae</taxon>
        <taxon>Mycobacterium</taxon>
        <taxon>Mycobacterium simiae complex</taxon>
    </lineage>
</organism>
<keyword evidence="2" id="KW-1185">Reference proteome</keyword>
<evidence type="ECO:0008006" key="3">
    <source>
        <dbReference type="Google" id="ProtNLM"/>
    </source>
</evidence>
<protein>
    <recommendedName>
        <fullName evidence="3">PPE family protein</fullName>
    </recommendedName>
</protein>
<name>A0A1X0EE15_MYCIE</name>
<proteinExistence type="predicted"/>
<feature type="non-terminal residue" evidence="1">
    <location>
        <position position="1"/>
    </location>
</feature>
<reference evidence="1 2" key="1">
    <citation type="submission" date="2017-02" db="EMBL/GenBank/DDBJ databases">
        <title>The new phylogeny of genus Mycobacterium.</title>
        <authorList>
            <person name="Tortoli E."/>
            <person name="Trovato A."/>
            <person name="Cirillo D.M."/>
        </authorList>
    </citation>
    <scope>NUCLEOTIDE SEQUENCE [LARGE SCALE GENOMIC DNA]</scope>
    <source>
        <strain evidence="1 2">DSM 44049</strain>
    </source>
</reference>
<dbReference type="AlphaFoldDB" id="A0A1X0EE15"/>
<evidence type="ECO:0000313" key="1">
    <source>
        <dbReference type="EMBL" id="ORA82892.1"/>
    </source>
</evidence>
<dbReference type="EMBL" id="MVHT01000315">
    <property type="protein sequence ID" value="ORA82892.1"/>
    <property type="molecule type" value="Genomic_DNA"/>
</dbReference>
<feature type="non-terminal residue" evidence="1">
    <location>
        <position position="153"/>
    </location>
</feature>
<sequence length="153" mass="15590">IGNSGNMNNGFFIRGDAQGITGVTYSIHIDQIYVDFGMRFPVNTIISGGTFDITTMPFHINALDLSSLSNTSGTIGPIDVPTITISGPRLNFVLGGPGYTTFGGIVGTIGPIDIPLFSIPAGPGIGNHTGAPSSGFFNSGEGSSSGFFNLGAG</sequence>
<dbReference type="Proteomes" id="UP000192739">
    <property type="component" value="Unassembled WGS sequence"/>
</dbReference>
<evidence type="ECO:0000313" key="2">
    <source>
        <dbReference type="Proteomes" id="UP000192739"/>
    </source>
</evidence>